<dbReference type="AlphaFoldDB" id="A0A5C3LCI5"/>
<organism evidence="1 2">
    <name type="scientific">Coprinopsis marcescibilis</name>
    <name type="common">Agaric fungus</name>
    <name type="synonym">Psathyrella marcescibilis</name>
    <dbReference type="NCBI Taxonomy" id="230819"/>
    <lineage>
        <taxon>Eukaryota</taxon>
        <taxon>Fungi</taxon>
        <taxon>Dikarya</taxon>
        <taxon>Basidiomycota</taxon>
        <taxon>Agaricomycotina</taxon>
        <taxon>Agaricomycetes</taxon>
        <taxon>Agaricomycetidae</taxon>
        <taxon>Agaricales</taxon>
        <taxon>Agaricineae</taxon>
        <taxon>Psathyrellaceae</taxon>
        <taxon>Coprinopsis</taxon>
    </lineage>
</organism>
<gene>
    <name evidence="1" type="ORF">FA15DRAFT_31787</name>
</gene>
<keyword evidence="2" id="KW-1185">Reference proteome</keyword>
<evidence type="ECO:0000313" key="2">
    <source>
        <dbReference type="Proteomes" id="UP000307440"/>
    </source>
</evidence>
<dbReference type="EMBL" id="ML210146">
    <property type="protein sequence ID" value="TFK30789.1"/>
    <property type="molecule type" value="Genomic_DNA"/>
</dbReference>
<sequence>MMATPTRACCYRRNFVLNWWATICWGLRRRIILLLVVVLRGGAYCRSLNRAVNRDPSNTLSRPTMASCLLYASRASNEVRALSFSFSKSPFLWGDLAVAIDGEGAGVLAFPPYDHLLDISGPPCDAAKFEPRNQPRASGCWLRYVSSSYGWYHITLGGETCVSTCLTVNSLKHRRSTRCPHRNCALTAGHTVLSNRVAKGPYRISRSWEFSVRLVSTF</sequence>
<protein>
    <submittedName>
        <fullName evidence="1">Uncharacterized protein</fullName>
    </submittedName>
</protein>
<accession>A0A5C3LCI5</accession>
<dbReference type="Proteomes" id="UP000307440">
    <property type="component" value="Unassembled WGS sequence"/>
</dbReference>
<evidence type="ECO:0000313" key="1">
    <source>
        <dbReference type="EMBL" id="TFK30789.1"/>
    </source>
</evidence>
<proteinExistence type="predicted"/>
<name>A0A5C3LCI5_COPMA</name>
<reference evidence="1 2" key="1">
    <citation type="journal article" date="2019" name="Nat. Ecol. Evol.">
        <title>Megaphylogeny resolves global patterns of mushroom evolution.</title>
        <authorList>
            <person name="Varga T."/>
            <person name="Krizsan K."/>
            <person name="Foldi C."/>
            <person name="Dima B."/>
            <person name="Sanchez-Garcia M."/>
            <person name="Sanchez-Ramirez S."/>
            <person name="Szollosi G.J."/>
            <person name="Szarkandi J.G."/>
            <person name="Papp V."/>
            <person name="Albert L."/>
            <person name="Andreopoulos W."/>
            <person name="Angelini C."/>
            <person name="Antonin V."/>
            <person name="Barry K.W."/>
            <person name="Bougher N.L."/>
            <person name="Buchanan P."/>
            <person name="Buyck B."/>
            <person name="Bense V."/>
            <person name="Catcheside P."/>
            <person name="Chovatia M."/>
            <person name="Cooper J."/>
            <person name="Damon W."/>
            <person name="Desjardin D."/>
            <person name="Finy P."/>
            <person name="Geml J."/>
            <person name="Haridas S."/>
            <person name="Hughes K."/>
            <person name="Justo A."/>
            <person name="Karasinski D."/>
            <person name="Kautmanova I."/>
            <person name="Kiss B."/>
            <person name="Kocsube S."/>
            <person name="Kotiranta H."/>
            <person name="LaButti K.M."/>
            <person name="Lechner B.E."/>
            <person name="Liimatainen K."/>
            <person name="Lipzen A."/>
            <person name="Lukacs Z."/>
            <person name="Mihaltcheva S."/>
            <person name="Morgado L.N."/>
            <person name="Niskanen T."/>
            <person name="Noordeloos M.E."/>
            <person name="Ohm R.A."/>
            <person name="Ortiz-Santana B."/>
            <person name="Ovrebo C."/>
            <person name="Racz N."/>
            <person name="Riley R."/>
            <person name="Savchenko A."/>
            <person name="Shiryaev A."/>
            <person name="Soop K."/>
            <person name="Spirin V."/>
            <person name="Szebenyi C."/>
            <person name="Tomsovsky M."/>
            <person name="Tulloss R.E."/>
            <person name="Uehling J."/>
            <person name="Grigoriev I.V."/>
            <person name="Vagvolgyi C."/>
            <person name="Papp T."/>
            <person name="Martin F.M."/>
            <person name="Miettinen O."/>
            <person name="Hibbett D.S."/>
            <person name="Nagy L.G."/>
        </authorList>
    </citation>
    <scope>NUCLEOTIDE SEQUENCE [LARGE SCALE GENOMIC DNA]</scope>
    <source>
        <strain evidence="1 2">CBS 121175</strain>
    </source>
</reference>